<evidence type="ECO:0000313" key="1">
    <source>
        <dbReference type="EMBL" id="MDT0433767.1"/>
    </source>
</evidence>
<dbReference type="EMBL" id="JAVRES010000001">
    <property type="protein sequence ID" value="MDT0433767.1"/>
    <property type="molecule type" value="Genomic_DNA"/>
</dbReference>
<evidence type="ECO:0000313" key="2">
    <source>
        <dbReference type="Proteomes" id="UP001183535"/>
    </source>
</evidence>
<proteinExistence type="predicted"/>
<keyword evidence="2" id="KW-1185">Reference proteome</keyword>
<sequence length="129" mass="13936">MAPAPVPVIHIDVPWLLQRHEEVLPDQPTINDFSALVAAVARHRVDPPRLGVDSDPAWRAAALLHTLALLKPLPAANARFACATAVAYMFVSDVGIDPPYGALVDLARDLISGKTDVFGAADRLRSWQI</sequence>
<organism evidence="1 2">
    <name type="scientific">Streptomyces doudnae</name>
    <dbReference type="NCBI Taxonomy" id="3075536"/>
    <lineage>
        <taxon>Bacteria</taxon>
        <taxon>Bacillati</taxon>
        <taxon>Actinomycetota</taxon>
        <taxon>Actinomycetes</taxon>
        <taxon>Kitasatosporales</taxon>
        <taxon>Streptomycetaceae</taxon>
        <taxon>Streptomyces</taxon>
    </lineage>
</organism>
<protein>
    <submittedName>
        <fullName evidence="1">Toxin Doc</fullName>
    </submittedName>
</protein>
<name>A0ABD5EHD8_9ACTN</name>
<comment type="caution">
    <text evidence="1">The sequence shown here is derived from an EMBL/GenBank/DDBJ whole genome shotgun (WGS) entry which is preliminary data.</text>
</comment>
<gene>
    <name evidence="1" type="ORF">RM877_03625</name>
</gene>
<dbReference type="Proteomes" id="UP001183535">
    <property type="component" value="Unassembled WGS sequence"/>
</dbReference>
<dbReference type="AlphaFoldDB" id="A0ABD5EHD8"/>
<accession>A0ABD5EHD8</accession>
<dbReference type="RefSeq" id="WP_093836027.1">
    <property type="nucleotide sequence ID" value="NZ_JAVRES010000001.1"/>
</dbReference>
<reference evidence="2" key="1">
    <citation type="submission" date="2023-07" db="EMBL/GenBank/DDBJ databases">
        <title>30 novel species of actinomycetes from the DSMZ collection.</title>
        <authorList>
            <person name="Nouioui I."/>
        </authorList>
    </citation>
    <scope>NUCLEOTIDE SEQUENCE [LARGE SCALE GENOMIC DNA]</scope>
    <source>
        <strain evidence="2">DSM 41981</strain>
    </source>
</reference>